<evidence type="ECO:0000313" key="2">
    <source>
        <dbReference type="Proteomes" id="UP000199527"/>
    </source>
</evidence>
<dbReference type="AlphaFoldDB" id="A0A1G8W4C7"/>
<dbReference type="RefSeq" id="WP_090366356.1">
    <property type="nucleotide sequence ID" value="NZ_FNEM01000012.1"/>
</dbReference>
<dbReference type="EMBL" id="FNEM01000012">
    <property type="protein sequence ID" value="SDJ73211.1"/>
    <property type="molecule type" value="Genomic_DNA"/>
</dbReference>
<organism evidence="1 2">
    <name type="scientific">Ferrimonas sediminum</name>
    <dbReference type="NCBI Taxonomy" id="718193"/>
    <lineage>
        <taxon>Bacteria</taxon>
        <taxon>Pseudomonadati</taxon>
        <taxon>Pseudomonadota</taxon>
        <taxon>Gammaproteobacteria</taxon>
        <taxon>Alteromonadales</taxon>
        <taxon>Ferrimonadaceae</taxon>
        <taxon>Ferrimonas</taxon>
    </lineage>
</organism>
<reference evidence="2" key="1">
    <citation type="submission" date="2016-10" db="EMBL/GenBank/DDBJ databases">
        <authorList>
            <person name="Varghese N."/>
            <person name="Submissions S."/>
        </authorList>
    </citation>
    <scope>NUCLEOTIDE SEQUENCE [LARGE SCALE GENOMIC DNA]</scope>
    <source>
        <strain evidence="2">DSM 23317</strain>
    </source>
</reference>
<evidence type="ECO:0000313" key="1">
    <source>
        <dbReference type="EMBL" id="SDJ73211.1"/>
    </source>
</evidence>
<dbReference type="Proteomes" id="UP000199527">
    <property type="component" value="Unassembled WGS sequence"/>
</dbReference>
<keyword evidence="2" id="KW-1185">Reference proteome</keyword>
<proteinExistence type="predicted"/>
<gene>
    <name evidence="1" type="ORF">SAMN04488540_11294</name>
</gene>
<dbReference type="OrthoDB" id="6402622at2"/>
<accession>A0A1G8W4C7</accession>
<sequence length="198" mass="20877">MFEAMAESEPEPEPVSVGLACAYPGRNRLGGAVPLQQLSAQSIAESGLDLLLVCGVTPKQAEAITKACENCGCILAFVDSHCGDESVAWNVMANLKGKLEAHEMPANLGVADVRALANSADALLAFDCDASLFDFLRATPQNRHCGVIYLASGTIGLARYGEMNRAIAGLLSPSAYFVSSVYSASTREYIALVGVRYP</sequence>
<protein>
    <submittedName>
        <fullName evidence="1">Uncharacterized protein</fullName>
    </submittedName>
</protein>
<name>A0A1G8W4C7_9GAMM</name>